<feature type="region of interest" description="Disordered" evidence="1">
    <location>
        <begin position="439"/>
        <end position="461"/>
    </location>
</feature>
<dbReference type="AlphaFoldDB" id="A0A8J8NV24"/>
<accession>A0A8J8NV24</accession>
<feature type="region of interest" description="Disordered" evidence="1">
    <location>
        <begin position="190"/>
        <end position="220"/>
    </location>
</feature>
<feature type="region of interest" description="Disordered" evidence="1">
    <location>
        <begin position="130"/>
        <end position="166"/>
    </location>
</feature>
<protein>
    <submittedName>
        <fullName evidence="2">Uncharacterized protein</fullName>
    </submittedName>
</protein>
<evidence type="ECO:0000256" key="1">
    <source>
        <dbReference type="SAM" id="MobiDB-lite"/>
    </source>
</evidence>
<sequence>MANRNKQHPPIDQYPDSDGYGVEEDEEAPPQNNEEGGDLINYKGIYFNDDQGQKYTDPVTGAHFEYKDMCRRLHKAMLQRDALDKQIDKAVVVSQSQNFNQQQSNSMQHQALDNKLSALQREKEEFIRSLGLQKQAQQQKVQQKPLPPPLPQPLPQLEEQPPMQARQGQIGFTALQQQIQLIQQHQQQQQQAQNQSQTKWRSKSNEKKQMVGSNGLSSSQKITLPQQSIQGKGVQQPGVEINQFSNYNMGIPGSSTSNAAKRNNLHQNDSQILRNKTPDNFNNKAKAIESQQFYMPQSSQNNKAKVMQQQQQQQLNDTQSSAILNNNQLQTRSSQRSTRDKQGGGFNPGLTMTGLSKKFNLPQQSTAANALGSQGNSRNKNGGNLYSKTIANNNNGSKTATINKSATYAPKQQQASDLESLMAKFNNSLAIQNILGATNPNSQFKASTSKSRNTGTTQNNPQFKTTAAAVGLSLGSTKGIGKTLILGQQPTSSTANSGMGNLFFADNGLTAAQKQSIINSATSHGKRTSGSTNQAHMQQSNIQQNVQNKFNQTIVGGVPPTNLYTMMYQQQKNQPQLHIAQSATIGSTTQKKNLVSSYLKGIDNKRSGQASGGHTKMIGTSRNQQLVAPAGTKNKIGGGTNVHMGMAASSSLGASIEDIQMSGVGGGQSINLNRTLGGTATGGGRYF</sequence>
<feature type="compositionally biased region" description="Polar residues" evidence="1">
    <location>
        <begin position="315"/>
        <end position="336"/>
    </location>
</feature>
<comment type="caution">
    <text evidence="2">The sequence shown here is derived from an EMBL/GenBank/DDBJ whole genome shotgun (WGS) entry which is preliminary data.</text>
</comment>
<name>A0A8J8NV24_HALGN</name>
<feature type="region of interest" description="Disordered" evidence="1">
    <location>
        <begin position="369"/>
        <end position="408"/>
    </location>
</feature>
<organism evidence="2 3">
    <name type="scientific">Halteria grandinella</name>
    <dbReference type="NCBI Taxonomy" id="5974"/>
    <lineage>
        <taxon>Eukaryota</taxon>
        <taxon>Sar</taxon>
        <taxon>Alveolata</taxon>
        <taxon>Ciliophora</taxon>
        <taxon>Intramacronucleata</taxon>
        <taxon>Spirotrichea</taxon>
        <taxon>Stichotrichia</taxon>
        <taxon>Sporadotrichida</taxon>
        <taxon>Halteriidae</taxon>
        <taxon>Halteria</taxon>
    </lineage>
</organism>
<feature type="compositionally biased region" description="Low complexity" evidence="1">
    <location>
        <begin position="132"/>
        <end position="144"/>
    </location>
</feature>
<feature type="compositionally biased region" description="Polar residues" evidence="1">
    <location>
        <begin position="211"/>
        <end position="220"/>
    </location>
</feature>
<dbReference type="Proteomes" id="UP000785679">
    <property type="component" value="Unassembled WGS sequence"/>
</dbReference>
<reference evidence="2" key="1">
    <citation type="submission" date="2019-06" db="EMBL/GenBank/DDBJ databases">
        <authorList>
            <person name="Zheng W."/>
        </authorList>
    </citation>
    <scope>NUCLEOTIDE SEQUENCE</scope>
    <source>
        <strain evidence="2">QDHG01</strain>
    </source>
</reference>
<evidence type="ECO:0000313" key="2">
    <source>
        <dbReference type="EMBL" id="TNV82167.1"/>
    </source>
</evidence>
<gene>
    <name evidence="2" type="ORF">FGO68_gene6086</name>
</gene>
<feature type="region of interest" description="Disordered" evidence="1">
    <location>
        <begin position="296"/>
        <end position="356"/>
    </location>
</feature>
<keyword evidence="3" id="KW-1185">Reference proteome</keyword>
<evidence type="ECO:0000313" key="3">
    <source>
        <dbReference type="Proteomes" id="UP000785679"/>
    </source>
</evidence>
<feature type="compositionally biased region" description="Pro residues" evidence="1">
    <location>
        <begin position="145"/>
        <end position="154"/>
    </location>
</feature>
<proteinExistence type="predicted"/>
<dbReference type="EMBL" id="RRYP01005292">
    <property type="protein sequence ID" value="TNV82167.1"/>
    <property type="molecule type" value="Genomic_DNA"/>
</dbReference>
<dbReference type="OrthoDB" id="327129at2759"/>
<feature type="region of interest" description="Disordered" evidence="1">
    <location>
        <begin position="1"/>
        <end position="40"/>
    </location>
</feature>